<feature type="region of interest" description="Disordered" evidence="13">
    <location>
        <begin position="317"/>
        <end position="342"/>
    </location>
</feature>
<feature type="domain" description="Palmitoyltransferase DHHC" evidence="14">
    <location>
        <begin position="108"/>
        <end position="148"/>
    </location>
</feature>
<comment type="subcellular location">
    <subcellularLocation>
        <location evidence="1">Endomembrane system</location>
        <topology evidence="1">Multi-pass membrane protein</topology>
    </subcellularLocation>
</comment>
<evidence type="ECO:0000256" key="10">
    <source>
        <dbReference type="ARBA" id="ARBA00023315"/>
    </source>
</evidence>
<keyword evidence="7 12" id="KW-0472">Membrane</keyword>
<evidence type="ECO:0000256" key="3">
    <source>
        <dbReference type="ARBA" id="ARBA00008574"/>
    </source>
</evidence>
<evidence type="ECO:0000256" key="7">
    <source>
        <dbReference type="ARBA" id="ARBA00023136"/>
    </source>
</evidence>
<keyword evidence="6 12" id="KW-1133">Transmembrane helix</keyword>
<keyword evidence="10 12" id="KW-0012">Acyltransferase</keyword>
<evidence type="ECO:0000256" key="12">
    <source>
        <dbReference type="RuleBase" id="RU079119"/>
    </source>
</evidence>
<dbReference type="GO" id="GO:0019706">
    <property type="term" value="F:protein-cysteine S-palmitoyltransferase activity"/>
    <property type="evidence" value="ECO:0007669"/>
    <property type="project" value="UniProtKB-EC"/>
</dbReference>
<dbReference type="EC" id="2.3.1.225" evidence="12"/>
<comment type="caution">
    <text evidence="12">Lacks conserved residue(s) required for the propagation of feature annotation.</text>
</comment>
<accession>A0A3L6EG26</accession>
<dbReference type="GO" id="GO:0005092">
    <property type="term" value="F:GDP-dissociation inhibitor activity"/>
    <property type="evidence" value="ECO:0007669"/>
    <property type="project" value="InterPro"/>
</dbReference>
<evidence type="ECO:0000256" key="11">
    <source>
        <dbReference type="ARBA" id="ARBA00048048"/>
    </source>
</evidence>
<evidence type="ECO:0000256" key="2">
    <source>
        <dbReference type="ARBA" id="ARBA00005593"/>
    </source>
</evidence>
<feature type="transmembrane region" description="Helical" evidence="12">
    <location>
        <begin position="169"/>
        <end position="192"/>
    </location>
</feature>
<dbReference type="Gene3D" id="3.50.50.60">
    <property type="entry name" value="FAD/NAD(P)-binding domain"/>
    <property type="match status" value="1"/>
</dbReference>
<dbReference type="InterPro" id="IPR001594">
    <property type="entry name" value="Palmitoyltrfase_DHHC"/>
</dbReference>
<dbReference type="EMBL" id="NCVQ01000006">
    <property type="protein sequence ID" value="PWZ19740.1"/>
    <property type="molecule type" value="Genomic_DNA"/>
</dbReference>
<dbReference type="AlphaFoldDB" id="A0A3L6EG26"/>
<dbReference type="PANTHER" id="PTHR22883">
    <property type="entry name" value="ZINC FINGER DHHC DOMAIN CONTAINING PROTEIN"/>
    <property type="match status" value="1"/>
</dbReference>
<proteinExistence type="inferred from homology"/>
<organism evidence="15 16">
    <name type="scientific">Zea mays</name>
    <name type="common">Maize</name>
    <dbReference type="NCBI Taxonomy" id="4577"/>
    <lineage>
        <taxon>Eukaryota</taxon>
        <taxon>Viridiplantae</taxon>
        <taxon>Streptophyta</taxon>
        <taxon>Embryophyta</taxon>
        <taxon>Tracheophyta</taxon>
        <taxon>Spermatophyta</taxon>
        <taxon>Magnoliopsida</taxon>
        <taxon>Liliopsida</taxon>
        <taxon>Poales</taxon>
        <taxon>Poaceae</taxon>
        <taxon>PACMAD clade</taxon>
        <taxon>Panicoideae</taxon>
        <taxon>Andropogonodae</taxon>
        <taxon>Andropogoneae</taxon>
        <taxon>Tripsacinae</taxon>
        <taxon>Zea</taxon>
    </lineage>
</organism>
<dbReference type="InterPro" id="IPR036188">
    <property type="entry name" value="FAD/NAD-bd_sf"/>
</dbReference>
<evidence type="ECO:0000256" key="5">
    <source>
        <dbReference type="ARBA" id="ARBA00022692"/>
    </source>
</evidence>
<dbReference type="PRINTS" id="PR00891">
    <property type="entry name" value="RABGDIREP"/>
</dbReference>
<name>A0A3L6EG26_MAIZE</name>
<evidence type="ECO:0000256" key="13">
    <source>
        <dbReference type="SAM" id="MobiDB-lite"/>
    </source>
</evidence>
<protein>
    <recommendedName>
        <fullName evidence="12">S-acyltransferase</fullName>
        <ecNumber evidence="12">2.3.1.225</ecNumber>
    </recommendedName>
    <alternativeName>
        <fullName evidence="12">Palmitoyltransferase</fullName>
    </alternativeName>
</protein>
<dbReference type="ExpressionAtlas" id="A0A3L6EG26">
    <property type="expression patterns" value="baseline and differential"/>
</dbReference>
<evidence type="ECO:0000256" key="4">
    <source>
        <dbReference type="ARBA" id="ARBA00022679"/>
    </source>
</evidence>
<dbReference type="Gene3D" id="1.10.405.10">
    <property type="entry name" value="Guanine Nucleotide Dissociation Inhibitor, domain 1"/>
    <property type="match status" value="1"/>
</dbReference>
<evidence type="ECO:0000256" key="8">
    <source>
        <dbReference type="ARBA" id="ARBA00023139"/>
    </source>
</evidence>
<dbReference type="InterPro" id="IPR039859">
    <property type="entry name" value="PFA4/ZDH16/20/ERF2-like"/>
</dbReference>
<comment type="domain">
    <text evidence="12">The DHHC domain is required for palmitoyltransferase activity.</text>
</comment>
<evidence type="ECO:0000313" key="15">
    <source>
        <dbReference type="EMBL" id="PWZ19740.1"/>
    </source>
</evidence>
<comment type="catalytic activity">
    <reaction evidence="11 12">
        <text>L-cysteinyl-[protein] + hexadecanoyl-CoA = S-hexadecanoyl-L-cysteinyl-[protein] + CoA</text>
        <dbReference type="Rhea" id="RHEA:36683"/>
        <dbReference type="Rhea" id="RHEA-COMP:10131"/>
        <dbReference type="Rhea" id="RHEA-COMP:11032"/>
        <dbReference type="ChEBI" id="CHEBI:29950"/>
        <dbReference type="ChEBI" id="CHEBI:57287"/>
        <dbReference type="ChEBI" id="CHEBI:57379"/>
        <dbReference type="ChEBI" id="CHEBI:74151"/>
        <dbReference type="EC" id="2.3.1.225"/>
    </reaction>
</comment>
<evidence type="ECO:0000259" key="14">
    <source>
        <dbReference type="Pfam" id="PF01529"/>
    </source>
</evidence>
<keyword evidence="8" id="KW-0564">Palmitate</keyword>
<keyword evidence="4 12" id="KW-0808">Transferase</keyword>
<evidence type="ECO:0000256" key="9">
    <source>
        <dbReference type="ARBA" id="ARBA00023288"/>
    </source>
</evidence>
<comment type="similarity">
    <text evidence="3 12">Belongs to the DHHC palmitoyltransferase family.</text>
</comment>
<keyword evidence="5 12" id="KW-0812">Transmembrane</keyword>
<dbReference type="GO" id="GO:0012505">
    <property type="term" value="C:endomembrane system"/>
    <property type="evidence" value="ECO:0007669"/>
    <property type="project" value="UniProtKB-SubCell"/>
</dbReference>
<dbReference type="Proteomes" id="UP000251960">
    <property type="component" value="Chromosome 5"/>
</dbReference>
<comment type="caution">
    <text evidence="15">The sequence shown here is derived from an EMBL/GenBank/DDBJ whole genome shotgun (WGS) entry which is preliminary data.</text>
</comment>
<evidence type="ECO:0000256" key="1">
    <source>
        <dbReference type="ARBA" id="ARBA00004127"/>
    </source>
</evidence>
<dbReference type="PANTHER" id="PTHR22883:SF43">
    <property type="entry name" value="PALMITOYLTRANSFERASE APP"/>
    <property type="match status" value="1"/>
</dbReference>
<evidence type="ECO:0000313" key="16">
    <source>
        <dbReference type="Proteomes" id="UP000251960"/>
    </source>
</evidence>
<keyword evidence="9" id="KW-0449">Lipoprotein</keyword>
<comment type="similarity">
    <text evidence="2">Belongs to the Rab GDI family.</text>
</comment>
<evidence type="ECO:0000256" key="6">
    <source>
        <dbReference type="ARBA" id="ARBA00022989"/>
    </source>
</evidence>
<dbReference type="Pfam" id="PF01529">
    <property type="entry name" value="DHHC"/>
    <property type="match status" value="1"/>
</dbReference>
<dbReference type="InterPro" id="IPR018203">
    <property type="entry name" value="GDP_dissociation_inhibitor"/>
</dbReference>
<gene>
    <name evidence="15" type="primary">PAT07_3</name>
    <name evidence="15" type="ORF">Zm00014a_028147</name>
</gene>
<dbReference type="PROSITE" id="PS50216">
    <property type="entry name" value="DHHC"/>
    <property type="match status" value="1"/>
</dbReference>
<dbReference type="GO" id="GO:0007264">
    <property type="term" value="P:small GTPase-mediated signal transduction"/>
    <property type="evidence" value="ECO:0007669"/>
    <property type="project" value="InterPro"/>
</dbReference>
<reference evidence="15 16" key="1">
    <citation type="journal article" date="2018" name="Nat. Genet.">
        <title>Extensive intraspecific gene order and gene structural variations between Mo17 and other maize genomes.</title>
        <authorList>
            <person name="Sun S."/>
            <person name="Zhou Y."/>
            <person name="Chen J."/>
            <person name="Shi J."/>
            <person name="Zhao H."/>
            <person name="Zhao H."/>
            <person name="Song W."/>
            <person name="Zhang M."/>
            <person name="Cui Y."/>
            <person name="Dong X."/>
            <person name="Liu H."/>
            <person name="Ma X."/>
            <person name="Jiao Y."/>
            <person name="Wang B."/>
            <person name="Wei X."/>
            <person name="Stein J.C."/>
            <person name="Glaubitz J.C."/>
            <person name="Lu F."/>
            <person name="Yu G."/>
            <person name="Liang C."/>
            <person name="Fengler K."/>
            <person name="Li B."/>
            <person name="Rafalski A."/>
            <person name="Schnable P.S."/>
            <person name="Ware D.H."/>
            <person name="Buckler E.S."/>
            <person name="Lai J."/>
        </authorList>
    </citation>
    <scope>NUCLEOTIDE SEQUENCE [LARGE SCALE GENOMIC DNA]</scope>
    <source>
        <strain evidence="16">cv. Missouri 17</strain>
        <tissue evidence="15">Seedling</tissue>
    </source>
</reference>
<dbReference type="Pfam" id="PF00996">
    <property type="entry name" value="GDI"/>
    <property type="match status" value="1"/>
</dbReference>
<sequence length="342" mass="38163">MKLYADSLARFQGGSPYIYPLYGLGELPQGFARLSVVYGGTYMLNKPDCKDLSLLLLTYGRDPGIIPCNAHPPEPKGFDGNAEVGANQTPPVRLPRVKDVVVNRITVKTKYCDTCMLYRPPRCSHCSICNNCVEHFDHHCPWVGQCIGLIRNAEQLTIWKAMTKTPASIALIIYTFIAVWFVGGLSVFHLYLMSTNQTTYENFRYRYDQRDNPYNKGVMENIKEIFFTTIPPSKNNFCGRVKQEHGLRPRPTNGFMSPNMGRAVGDIEMGRKPVAWDEPRMAAEIGDLGAGLSNLLEDKDGRFRTTSPDLSRDALAVGGGLEEHGSSAMNPRRSSWGVEAGR</sequence>